<dbReference type="NCBIfam" id="TIGR02337">
    <property type="entry name" value="HpaR"/>
    <property type="match status" value="1"/>
</dbReference>
<gene>
    <name evidence="2" type="ORF">GCM10011309_09910</name>
</gene>
<dbReference type="InterPro" id="IPR012712">
    <property type="entry name" value="HpaR/FarR"/>
</dbReference>
<dbReference type="PANTHER" id="PTHR33164:SF13">
    <property type="entry name" value="4-HYDROXYPHENYLACETATE CATABOLISM PROTEIN"/>
    <property type="match status" value="1"/>
</dbReference>
<dbReference type="EMBL" id="BMYV01000001">
    <property type="protein sequence ID" value="GGX61985.1"/>
    <property type="molecule type" value="Genomic_DNA"/>
</dbReference>
<name>A0A918NEG3_9PROT</name>
<protein>
    <submittedName>
        <fullName evidence="2">Homoprotocatechuate degradation operon regulator, HpaR</fullName>
    </submittedName>
</protein>
<dbReference type="Gene3D" id="1.10.10.10">
    <property type="entry name" value="Winged helix-like DNA-binding domain superfamily/Winged helix DNA-binding domain"/>
    <property type="match status" value="1"/>
</dbReference>
<dbReference type="InterPro" id="IPR039422">
    <property type="entry name" value="MarR/SlyA-like"/>
</dbReference>
<dbReference type="PROSITE" id="PS50995">
    <property type="entry name" value="HTH_MARR_2"/>
    <property type="match status" value="1"/>
</dbReference>
<evidence type="ECO:0000313" key="3">
    <source>
        <dbReference type="Proteomes" id="UP000600865"/>
    </source>
</evidence>
<reference evidence="2 3" key="1">
    <citation type="journal article" date="2014" name="Int. J. Syst. Evol. Microbiol.">
        <title>Complete genome sequence of Corynebacterium casei LMG S-19264T (=DSM 44701T), isolated from a smear-ripened cheese.</title>
        <authorList>
            <consortium name="US DOE Joint Genome Institute (JGI-PGF)"/>
            <person name="Walter F."/>
            <person name="Albersmeier A."/>
            <person name="Kalinowski J."/>
            <person name="Ruckert C."/>
        </authorList>
    </citation>
    <scope>NUCLEOTIDE SEQUENCE [LARGE SCALE GENOMIC DNA]</scope>
    <source>
        <strain evidence="2 3">KCTC 23968</strain>
    </source>
</reference>
<dbReference type="SMART" id="SM00347">
    <property type="entry name" value="HTH_MARR"/>
    <property type="match status" value="1"/>
</dbReference>
<keyword evidence="3" id="KW-1185">Reference proteome</keyword>
<proteinExistence type="predicted"/>
<dbReference type="GO" id="GO:0003677">
    <property type="term" value="F:DNA binding"/>
    <property type="evidence" value="ECO:0007669"/>
    <property type="project" value="InterPro"/>
</dbReference>
<dbReference type="SUPFAM" id="SSF46785">
    <property type="entry name" value="Winged helix' DNA-binding domain"/>
    <property type="match status" value="1"/>
</dbReference>
<dbReference type="Proteomes" id="UP000600865">
    <property type="component" value="Unassembled WGS sequence"/>
</dbReference>
<accession>A0A918NEG3</accession>
<dbReference type="GO" id="GO:0003700">
    <property type="term" value="F:DNA-binding transcription factor activity"/>
    <property type="evidence" value="ECO:0007669"/>
    <property type="project" value="InterPro"/>
</dbReference>
<organism evidence="2 3">
    <name type="scientific">Litorimonas cladophorae</name>
    <dbReference type="NCBI Taxonomy" id="1220491"/>
    <lineage>
        <taxon>Bacteria</taxon>
        <taxon>Pseudomonadati</taxon>
        <taxon>Pseudomonadota</taxon>
        <taxon>Alphaproteobacteria</taxon>
        <taxon>Maricaulales</taxon>
        <taxon>Robiginitomaculaceae</taxon>
    </lineage>
</organism>
<evidence type="ECO:0000313" key="2">
    <source>
        <dbReference type="EMBL" id="GGX61985.1"/>
    </source>
</evidence>
<dbReference type="AlphaFoldDB" id="A0A918NEG3"/>
<comment type="caution">
    <text evidence="2">The sequence shown here is derived from an EMBL/GenBank/DDBJ whole genome shotgun (WGS) entry which is preliminary data.</text>
</comment>
<dbReference type="GO" id="GO:0045892">
    <property type="term" value="P:negative regulation of DNA-templated transcription"/>
    <property type="evidence" value="ECO:0007669"/>
    <property type="project" value="InterPro"/>
</dbReference>
<evidence type="ECO:0000259" key="1">
    <source>
        <dbReference type="PROSITE" id="PS50995"/>
    </source>
</evidence>
<dbReference type="InterPro" id="IPR000835">
    <property type="entry name" value="HTH_MarR-typ"/>
</dbReference>
<dbReference type="InterPro" id="IPR036390">
    <property type="entry name" value="WH_DNA-bd_sf"/>
</dbReference>
<dbReference type="PANTHER" id="PTHR33164">
    <property type="entry name" value="TRANSCRIPTIONAL REGULATOR, MARR FAMILY"/>
    <property type="match status" value="1"/>
</dbReference>
<dbReference type="InterPro" id="IPR036388">
    <property type="entry name" value="WH-like_DNA-bd_sf"/>
</dbReference>
<dbReference type="GO" id="GO:0006950">
    <property type="term" value="P:response to stress"/>
    <property type="evidence" value="ECO:0007669"/>
    <property type="project" value="TreeGrafter"/>
</dbReference>
<dbReference type="Pfam" id="PF01047">
    <property type="entry name" value="MarR"/>
    <property type="match status" value="1"/>
</dbReference>
<feature type="domain" description="HTH marR-type" evidence="1">
    <location>
        <begin position="10"/>
        <end position="142"/>
    </location>
</feature>
<sequence length="142" mass="16413">MMDSELRAFQKNLPMALLRARETVMGHFRPLLRLHDITEQQWRVIRALYGKPGLEVSALADKTLLLMPSLTRILKALEEREFVTSSMVEGDNRRKLIRLDHKGRAVHQMMSPLSEAEYKKIEAKLGAKKLKTLYQLLNDLSD</sequence>